<feature type="domain" description="DAGKc" evidence="1">
    <location>
        <begin position="7"/>
        <end position="137"/>
    </location>
</feature>
<dbReference type="GO" id="GO:0019242">
    <property type="term" value="P:methylglyoxal biosynthetic process"/>
    <property type="evidence" value="ECO:0007669"/>
    <property type="project" value="InterPro"/>
</dbReference>
<dbReference type="Proteomes" id="UP001164706">
    <property type="component" value="Chromosome"/>
</dbReference>
<proteinExistence type="predicted"/>
<reference evidence="2" key="1">
    <citation type="submission" date="2022-11" db="EMBL/GenBank/DDBJ databases">
        <title>Description of Microcella daejonensis nov. sp, isolated from riverside soil.</title>
        <authorList>
            <person name="Molina K.M."/>
            <person name="Kim S.B."/>
        </authorList>
    </citation>
    <scope>NUCLEOTIDE SEQUENCE</scope>
    <source>
        <strain evidence="2">MMS21-STM12</strain>
    </source>
</reference>
<dbReference type="Pfam" id="PF00781">
    <property type="entry name" value="DAGK_cat"/>
    <property type="match status" value="1"/>
</dbReference>
<keyword evidence="2" id="KW-0418">Kinase</keyword>
<accession>A0A9E8MPM8</accession>
<dbReference type="SUPFAM" id="SSF111331">
    <property type="entry name" value="NAD kinase/diacylglycerol kinase-like"/>
    <property type="match status" value="1"/>
</dbReference>
<dbReference type="GO" id="GO:0008929">
    <property type="term" value="F:methylglyoxal synthase activity"/>
    <property type="evidence" value="ECO:0007669"/>
    <property type="project" value="InterPro"/>
</dbReference>
<dbReference type="PROSITE" id="PS50146">
    <property type="entry name" value="DAGK"/>
    <property type="match status" value="1"/>
</dbReference>
<dbReference type="KEGG" id="mdb:OVN18_05970"/>
<dbReference type="InterPro" id="IPR045540">
    <property type="entry name" value="YegS/DAGK_C"/>
</dbReference>
<name>A0A9E8MPM8_9MICO</name>
<dbReference type="GO" id="GO:0016301">
    <property type="term" value="F:kinase activity"/>
    <property type="evidence" value="ECO:0007669"/>
    <property type="project" value="UniProtKB-KW"/>
</dbReference>
<dbReference type="InterPro" id="IPR001206">
    <property type="entry name" value="Diacylglycerol_kinase_cat_dom"/>
</dbReference>
<evidence type="ECO:0000259" key="1">
    <source>
        <dbReference type="PROSITE" id="PS50146"/>
    </source>
</evidence>
<gene>
    <name evidence="2" type="ORF">OVN18_05970</name>
</gene>
<dbReference type="RefSeq" id="WP_267738697.1">
    <property type="nucleotide sequence ID" value="NZ_CP113089.1"/>
</dbReference>
<evidence type="ECO:0000313" key="2">
    <source>
        <dbReference type="EMBL" id="WAB82546.1"/>
    </source>
</evidence>
<dbReference type="Gene3D" id="2.60.200.40">
    <property type="match status" value="1"/>
</dbReference>
<dbReference type="Pfam" id="PF19279">
    <property type="entry name" value="YegS_C"/>
    <property type="match status" value="1"/>
</dbReference>
<dbReference type="PANTHER" id="PTHR30492:SF0">
    <property type="entry name" value="METHYLGLYOXAL SYNTHASE"/>
    <property type="match status" value="1"/>
</dbReference>
<dbReference type="InterPro" id="IPR017438">
    <property type="entry name" value="ATP-NAD_kinase_N"/>
</dbReference>
<dbReference type="InterPro" id="IPR016064">
    <property type="entry name" value="NAD/diacylglycerol_kinase_sf"/>
</dbReference>
<protein>
    <submittedName>
        <fullName evidence="2">Diacylglycerol kinase family protein</fullName>
    </submittedName>
</protein>
<keyword evidence="3" id="KW-1185">Reference proteome</keyword>
<dbReference type="EMBL" id="CP113089">
    <property type="protein sequence ID" value="WAB82546.1"/>
    <property type="molecule type" value="Genomic_DNA"/>
</dbReference>
<dbReference type="AlphaFoldDB" id="A0A9E8MPM8"/>
<dbReference type="GO" id="GO:0005829">
    <property type="term" value="C:cytosol"/>
    <property type="evidence" value="ECO:0007669"/>
    <property type="project" value="TreeGrafter"/>
</dbReference>
<keyword evidence="2" id="KW-0808">Transferase</keyword>
<organism evidence="2 3">
    <name type="scientific">Microcella daejeonensis</name>
    <dbReference type="NCBI Taxonomy" id="2994971"/>
    <lineage>
        <taxon>Bacteria</taxon>
        <taxon>Bacillati</taxon>
        <taxon>Actinomycetota</taxon>
        <taxon>Actinomycetes</taxon>
        <taxon>Micrococcales</taxon>
        <taxon>Microbacteriaceae</taxon>
        <taxon>Microcella</taxon>
    </lineage>
</organism>
<dbReference type="Gene3D" id="3.40.50.10330">
    <property type="entry name" value="Probable inorganic polyphosphate/atp-NAD kinase, domain 1"/>
    <property type="match status" value="1"/>
</dbReference>
<dbReference type="InterPro" id="IPR004363">
    <property type="entry name" value="Methylgl_synth"/>
</dbReference>
<sequence length="342" mass="36514">MSPDQTSSGAHVAVIFNPVKVDIDELRAEVALAEEEAGWNATLWLETSVDDPGQGMAKEAIASGASVVLAAGGDGTVRAVAEGMMNSGVPLVLLPAGTGNLLARNLGITLNRLPEAVQLAVTGEDRAIDMGTALLRRPDGSTEQHTFVVMVGIGLDAKMIAATNPELKKRVGWLAYVEAIARIARDVDAVKLSYSLDGSPTRSTSVHTLLIGNCGALPGNVLIMPEAKIDDGLLDVAAMRPRNLWGWVRVGTAVVWENGVLRKSRAGRRLMAADKRVRVLRYFQGRRADLRFEKPEEFEIDGEEMGLVTTLSVRVEPASLVVRVPRDVSPERAGISSAPAPE</sequence>
<dbReference type="PANTHER" id="PTHR30492">
    <property type="entry name" value="METHYLGLYOXAL SYNTHASE"/>
    <property type="match status" value="1"/>
</dbReference>
<evidence type="ECO:0000313" key="3">
    <source>
        <dbReference type="Proteomes" id="UP001164706"/>
    </source>
</evidence>